<dbReference type="EMBL" id="JANBPG010000579">
    <property type="protein sequence ID" value="KAJ1895345.1"/>
    <property type="molecule type" value="Genomic_DNA"/>
</dbReference>
<organism evidence="1 2">
    <name type="scientific">Kickxella alabastrina</name>
    <dbReference type="NCBI Taxonomy" id="61397"/>
    <lineage>
        <taxon>Eukaryota</taxon>
        <taxon>Fungi</taxon>
        <taxon>Fungi incertae sedis</taxon>
        <taxon>Zoopagomycota</taxon>
        <taxon>Kickxellomycotina</taxon>
        <taxon>Kickxellomycetes</taxon>
        <taxon>Kickxellales</taxon>
        <taxon>Kickxellaceae</taxon>
        <taxon>Kickxella</taxon>
    </lineage>
</organism>
<proteinExistence type="predicted"/>
<accession>A0ACC1IKS2</accession>
<sequence length="214" mass="24146">MWTRHIPKDGSLAMEFKKNVTSALENDSEAVRQCAATGKSSTYNDGKPTPDKIFGDKLHAEIPLIDPYLHPLIFRKLAILETPMPSPEDSLELENFGKVLGSQKEWVRAVREVNQRMARYIDHGPRACIPFDLGHLQSVNSNTHRWLPADIYVNPDGTVKIRSHINNLHPVQHSAAYDTISKVIANCVPLVEQVLINLKHLRDLHGCVNLEDYV</sequence>
<evidence type="ECO:0000313" key="2">
    <source>
        <dbReference type="Proteomes" id="UP001150581"/>
    </source>
</evidence>
<evidence type="ECO:0000313" key="1">
    <source>
        <dbReference type="EMBL" id="KAJ1895345.1"/>
    </source>
</evidence>
<comment type="caution">
    <text evidence="1">The sequence shown here is derived from an EMBL/GenBank/DDBJ whole genome shotgun (WGS) entry which is preliminary data.</text>
</comment>
<dbReference type="Proteomes" id="UP001150581">
    <property type="component" value="Unassembled WGS sequence"/>
</dbReference>
<name>A0ACC1IKS2_9FUNG</name>
<keyword evidence="2" id="KW-1185">Reference proteome</keyword>
<reference evidence="1" key="1">
    <citation type="submission" date="2022-07" db="EMBL/GenBank/DDBJ databases">
        <title>Phylogenomic reconstructions and comparative analyses of Kickxellomycotina fungi.</title>
        <authorList>
            <person name="Reynolds N.K."/>
            <person name="Stajich J.E."/>
            <person name="Barry K."/>
            <person name="Grigoriev I.V."/>
            <person name="Crous P."/>
            <person name="Smith M.E."/>
        </authorList>
    </citation>
    <scope>NUCLEOTIDE SEQUENCE</scope>
    <source>
        <strain evidence="1">Benny 63K</strain>
    </source>
</reference>
<feature type="non-terminal residue" evidence="1">
    <location>
        <position position="214"/>
    </location>
</feature>
<gene>
    <name evidence="1" type="ORF">LPJ66_004646</name>
</gene>
<protein>
    <submittedName>
        <fullName evidence="1">Uncharacterized protein</fullName>
    </submittedName>
</protein>